<dbReference type="AlphaFoldDB" id="A0A7X0SMJ5"/>
<accession>A0A7X0SMJ5</accession>
<dbReference type="Pfam" id="PF10970">
    <property type="entry name" value="GerPE"/>
    <property type="match status" value="1"/>
</dbReference>
<proteinExistence type="predicted"/>
<dbReference type="EMBL" id="JACJVO010000013">
    <property type="protein sequence ID" value="MBB6731609.1"/>
    <property type="molecule type" value="Genomic_DNA"/>
</dbReference>
<dbReference type="RefSeq" id="WP_185129284.1">
    <property type="nucleotide sequence ID" value="NZ_JACJVO010000013.1"/>
</dbReference>
<comment type="caution">
    <text evidence="1">The sequence shown here is derived from an EMBL/GenBank/DDBJ whole genome shotgun (WGS) entry which is preliminary data.</text>
</comment>
<reference evidence="1 2" key="1">
    <citation type="submission" date="2020-08" db="EMBL/GenBank/DDBJ databases">
        <title>Cohnella phylogeny.</title>
        <authorList>
            <person name="Dunlap C."/>
        </authorList>
    </citation>
    <scope>NUCLEOTIDE SEQUENCE [LARGE SCALE GENOMIC DNA]</scope>
    <source>
        <strain evidence="1 2">CBP 2801</strain>
    </source>
</reference>
<dbReference type="Proteomes" id="UP000564644">
    <property type="component" value="Unassembled WGS sequence"/>
</dbReference>
<sequence length="143" mass="15296">MNSGRFTAVGSIKINTVSASSVVQFGDTCDSVRLFDRVLAIQRAIANFERDELSFESYPLFFLPSPVPVTPPPVQYRSEAPKGRILVGPVRVNGVSNSCFIRAGNGGGPHIAESRIVNIRHFNDRYALSGTSAGLQASSGEPG</sequence>
<keyword evidence="2" id="KW-1185">Reference proteome</keyword>
<dbReference type="InterPro" id="IPR024496">
    <property type="entry name" value="Spore_germ_GerPE"/>
</dbReference>
<name>A0A7X0SMJ5_9BACL</name>
<gene>
    <name evidence="1" type="ORF">H7C18_11875</name>
</gene>
<evidence type="ECO:0000313" key="2">
    <source>
        <dbReference type="Proteomes" id="UP000564644"/>
    </source>
</evidence>
<protein>
    <submittedName>
        <fullName evidence="1">Spore germination protein GerPE</fullName>
    </submittedName>
</protein>
<organism evidence="1 2">
    <name type="scientific">Cohnella zeiphila</name>
    <dbReference type="NCBI Taxonomy" id="2761120"/>
    <lineage>
        <taxon>Bacteria</taxon>
        <taxon>Bacillati</taxon>
        <taxon>Bacillota</taxon>
        <taxon>Bacilli</taxon>
        <taxon>Bacillales</taxon>
        <taxon>Paenibacillaceae</taxon>
        <taxon>Cohnella</taxon>
    </lineage>
</organism>
<evidence type="ECO:0000313" key="1">
    <source>
        <dbReference type="EMBL" id="MBB6731609.1"/>
    </source>
</evidence>